<dbReference type="GO" id="GO:0016887">
    <property type="term" value="F:ATP hydrolysis activity"/>
    <property type="evidence" value="ECO:0007669"/>
    <property type="project" value="InterPro"/>
</dbReference>
<dbReference type="PANTHER" id="PTHR43335:SF4">
    <property type="entry name" value="ABC TRANSPORTER, ATP-BINDING PROTEIN"/>
    <property type="match status" value="1"/>
</dbReference>
<proteinExistence type="inferred from homology"/>
<name>A0A8T9T4L0_9BACT</name>
<accession>A0A8T9T4L0</accession>
<dbReference type="EMBL" id="CP095053">
    <property type="protein sequence ID" value="UOR07580.1"/>
    <property type="molecule type" value="Genomic_DNA"/>
</dbReference>
<evidence type="ECO:0000313" key="6">
    <source>
        <dbReference type="EMBL" id="UOR07580.1"/>
    </source>
</evidence>
<organism evidence="6 7">
    <name type="scientific">Hymenobacter aerilatus</name>
    <dbReference type="NCBI Taxonomy" id="2932251"/>
    <lineage>
        <taxon>Bacteria</taxon>
        <taxon>Pseudomonadati</taxon>
        <taxon>Bacteroidota</taxon>
        <taxon>Cytophagia</taxon>
        <taxon>Cytophagales</taxon>
        <taxon>Hymenobacteraceae</taxon>
        <taxon>Hymenobacter</taxon>
    </lineage>
</organism>
<keyword evidence="3" id="KW-0547">Nucleotide-binding</keyword>
<comment type="similarity">
    <text evidence="1">Belongs to the ABC transporter superfamily.</text>
</comment>
<dbReference type="SMART" id="SM00382">
    <property type="entry name" value="AAA"/>
    <property type="match status" value="1"/>
</dbReference>
<dbReference type="KEGG" id="haei:MUN82_10885"/>
<protein>
    <submittedName>
        <fullName evidence="6">Gliding motility-associated ABC transporter ATP-binding subunit GldA</fullName>
    </submittedName>
</protein>
<dbReference type="CDD" id="cd03230">
    <property type="entry name" value="ABC_DR_subfamily_A"/>
    <property type="match status" value="1"/>
</dbReference>
<dbReference type="Pfam" id="PF00005">
    <property type="entry name" value="ABC_tran"/>
    <property type="match status" value="1"/>
</dbReference>
<dbReference type="InterPro" id="IPR019864">
    <property type="entry name" value="Motility-assoc_ABC_GldA"/>
</dbReference>
<evidence type="ECO:0000256" key="4">
    <source>
        <dbReference type="ARBA" id="ARBA00022840"/>
    </source>
</evidence>
<evidence type="ECO:0000313" key="7">
    <source>
        <dbReference type="Proteomes" id="UP000829925"/>
    </source>
</evidence>
<dbReference type="Proteomes" id="UP000829925">
    <property type="component" value="Chromosome"/>
</dbReference>
<evidence type="ECO:0000256" key="3">
    <source>
        <dbReference type="ARBA" id="ARBA00022741"/>
    </source>
</evidence>
<dbReference type="GO" id="GO:0005524">
    <property type="term" value="F:ATP binding"/>
    <property type="evidence" value="ECO:0007669"/>
    <property type="project" value="UniProtKB-KW"/>
</dbReference>
<reference evidence="6 7" key="1">
    <citation type="submission" date="2022-04" db="EMBL/GenBank/DDBJ databases">
        <title>Hymenobacter sp. isolated from the air.</title>
        <authorList>
            <person name="Won M."/>
            <person name="Lee C.-M."/>
            <person name="Woen H.-Y."/>
            <person name="Kwon S.-W."/>
        </authorList>
    </citation>
    <scope>NUCLEOTIDE SEQUENCE [LARGE SCALE GENOMIC DNA]</scope>
    <source>
        <strain evidence="7">5413 J-13</strain>
    </source>
</reference>
<gene>
    <name evidence="6" type="primary">gldA</name>
    <name evidence="6" type="ORF">MUN82_10885</name>
</gene>
<dbReference type="InterPro" id="IPR003593">
    <property type="entry name" value="AAA+_ATPase"/>
</dbReference>
<dbReference type="NCBIfam" id="TIGR03522">
    <property type="entry name" value="GldA_ABC_ATP"/>
    <property type="match status" value="1"/>
</dbReference>
<dbReference type="InterPro" id="IPR027417">
    <property type="entry name" value="P-loop_NTPase"/>
</dbReference>
<dbReference type="PANTHER" id="PTHR43335">
    <property type="entry name" value="ABC TRANSPORTER, ATP-BINDING PROTEIN"/>
    <property type="match status" value="1"/>
</dbReference>
<evidence type="ECO:0000256" key="2">
    <source>
        <dbReference type="ARBA" id="ARBA00022448"/>
    </source>
</evidence>
<keyword evidence="2" id="KW-0813">Transport</keyword>
<dbReference type="SUPFAM" id="SSF52540">
    <property type="entry name" value="P-loop containing nucleoside triphosphate hydrolases"/>
    <property type="match status" value="1"/>
</dbReference>
<dbReference type="AlphaFoldDB" id="A0A8T9T4L0"/>
<dbReference type="PROSITE" id="PS50893">
    <property type="entry name" value="ABC_TRANSPORTER_2"/>
    <property type="match status" value="1"/>
</dbReference>
<keyword evidence="4 6" id="KW-0067">ATP-binding</keyword>
<sequence length="302" mass="32788">MVEVEKLTKTYGAQNAVNNISFTAGKGEILGFLGPNGAGKSTTMKIATGYLPPSAGTVKLAGFDVTEQPLEVRRRVGYLPEHNPLYLDMYVHEYLEFIGSVHGLKGSELRRRVQQMVDRVGLGREQNKQIGALSKGYRQRVGLAQALIHDPGVLILDEPTTGLDPNQIGEIRTLIREVGEDKTVIFSTHILPEVTALCSRVVIINRGQLVADSPVADLAAGTKGETLIRAEFEQPIDPAPLRALPGILAVEADAAPATYRIHAAGPDLRGSISRLAAEQGWILLGLRQEEQSLEQVFKNLTK</sequence>
<evidence type="ECO:0000256" key="1">
    <source>
        <dbReference type="ARBA" id="ARBA00005417"/>
    </source>
</evidence>
<evidence type="ECO:0000259" key="5">
    <source>
        <dbReference type="PROSITE" id="PS50893"/>
    </source>
</evidence>
<dbReference type="Gene3D" id="3.40.50.300">
    <property type="entry name" value="P-loop containing nucleotide triphosphate hydrolases"/>
    <property type="match status" value="1"/>
</dbReference>
<feature type="domain" description="ABC transporter" evidence="5">
    <location>
        <begin position="2"/>
        <end position="231"/>
    </location>
</feature>
<keyword evidence="7" id="KW-1185">Reference proteome</keyword>
<dbReference type="InterPro" id="IPR003439">
    <property type="entry name" value="ABC_transporter-like_ATP-bd"/>
</dbReference>
<dbReference type="RefSeq" id="WP_245097443.1">
    <property type="nucleotide sequence ID" value="NZ_CP095053.1"/>
</dbReference>